<name>A0A317WJR1_ASPEC</name>
<dbReference type="EMBL" id="MSFU01000001">
    <property type="protein sequence ID" value="PWY85308.1"/>
    <property type="molecule type" value="Genomic_DNA"/>
</dbReference>
<dbReference type="RefSeq" id="XP_025393228.1">
    <property type="nucleotide sequence ID" value="XM_025530105.1"/>
</dbReference>
<reference evidence="1" key="1">
    <citation type="submission" date="2016-12" db="EMBL/GenBank/DDBJ databases">
        <title>The genomes of Aspergillus section Nigri reveals drivers in fungal speciation.</title>
        <authorList>
            <consortium name="DOE Joint Genome Institute"/>
            <person name="Vesth T.C."/>
            <person name="Nybo J."/>
            <person name="Theobald S."/>
            <person name="Brandl J."/>
            <person name="Frisvad J.C."/>
            <person name="Nielsen K.F."/>
            <person name="Lyhne E.K."/>
            <person name="Kogle M.E."/>
            <person name="Kuo A."/>
            <person name="Riley R."/>
            <person name="Clum A."/>
            <person name="Nolan M."/>
            <person name="Lipzen A."/>
            <person name="Salamov A."/>
            <person name="Henrissat B."/>
            <person name="Wiebenga A."/>
            <person name="De vries R.P."/>
            <person name="Grigoriev I.V."/>
            <person name="Mortensen U.H."/>
            <person name="Andersen M.R."/>
            <person name="Baker S.E."/>
        </authorList>
    </citation>
    <scope>NUCLEOTIDE SEQUENCE</scope>
    <source>
        <strain evidence="1">CBS 122712</strain>
    </source>
</reference>
<organism evidence="1 2">
    <name type="scientific">Aspergillus eucalypticola (strain CBS 122712 / IBT 29274)</name>
    <dbReference type="NCBI Taxonomy" id="1448314"/>
    <lineage>
        <taxon>Eukaryota</taxon>
        <taxon>Fungi</taxon>
        <taxon>Dikarya</taxon>
        <taxon>Ascomycota</taxon>
        <taxon>Pezizomycotina</taxon>
        <taxon>Eurotiomycetes</taxon>
        <taxon>Eurotiomycetidae</taxon>
        <taxon>Eurotiales</taxon>
        <taxon>Aspergillaceae</taxon>
        <taxon>Aspergillus</taxon>
        <taxon>Aspergillus subgen. Circumdati</taxon>
    </lineage>
</organism>
<sequence>MWKRDENQAVLSVCLSVCLSRLCGLSVSTYVPHYILYVWCIQDQGSQKPPRRDLHALVEKKVGRRNTGATGWFSSVME</sequence>
<dbReference type="GeneID" id="37052067"/>
<accession>A0A317WJR1</accession>
<gene>
    <name evidence="1" type="ORF">BO83DRAFT_374055</name>
</gene>
<proteinExistence type="predicted"/>
<dbReference type="VEuPathDB" id="FungiDB:BO83DRAFT_374055"/>
<dbReference type="Proteomes" id="UP000246171">
    <property type="component" value="Unassembled WGS sequence"/>
</dbReference>
<evidence type="ECO:0000313" key="2">
    <source>
        <dbReference type="Proteomes" id="UP000246171"/>
    </source>
</evidence>
<dbReference type="AlphaFoldDB" id="A0A317WJR1"/>
<evidence type="ECO:0000313" key="1">
    <source>
        <dbReference type="EMBL" id="PWY85308.1"/>
    </source>
</evidence>
<comment type="caution">
    <text evidence="1">The sequence shown here is derived from an EMBL/GenBank/DDBJ whole genome shotgun (WGS) entry which is preliminary data.</text>
</comment>
<keyword evidence="2" id="KW-1185">Reference proteome</keyword>
<protein>
    <submittedName>
        <fullName evidence="1">Uncharacterized protein</fullName>
    </submittedName>
</protein>